<proteinExistence type="predicted"/>
<reference evidence="1 2" key="1">
    <citation type="submission" date="2020-08" db="EMBL/GenBank/DDBJ databases">
        <title>Functional genomics of gut bacteria from endangered species of beetles.</title>
        <authorList>
            <person name="Carlos-Shanley C."/>
        </authorList>
    </citation>
    <scope>NUCLEOTIDE SEQUENCE [LARGE SCALE GENOMIC DNA]</scope>
    <source>
        <strain evidence="1 2">S00068</strain>
    </source>
</reference>
<dbReference type="RefSeq" id="WP_228460092.1">
    <property type="nucleotide sequence ID" value="NZ_JACHKS010000001.1"/>
</dbReference>
<comment type="caution">
    <text evidence="1">The sequence shown here is derived from an EMBL/GenBank/DDBJ whole genome shotgun (WGS) entry which is preliminary data.</text>
</comment>
<keyword evidence="2" id="KW-1185">Reference proteome</keyword>
<gene>
    <name evidence="1" type="ORF">HNP24_001819</name>
</gene>
<protein>
    <submittedName>
        <fullName evidence="1">Uncharacterized protein</fullName>
    </submittedName>
</protein>
<dbReference type="EMBL" id="JACHKS010000001">
    <property type="protein sequence ID" value="MBB6330869.1"/>
    <property type="molecule type" value="Genomic_DNA"/>
</dbReference>
<sequence>MYLYQAGGMENKEFEFYSNKDFTLAFADPEEFKRIMDQLLQDYSLTIRATNNLSNGRTLYRGVKLTSVGKEVVERGLPKMPLCGLVSQEISTGNIEIDKKINHARQLFFDEPQSMDKMRSACEILSYVLEPLRKDLTTFLAARDVSDFFQLVNTFDIRHNKETTIDLIYAEQLEWVFYTLLNSINTYTKLKNKGF</sequence>
<evidence type="ECO:0000313" key="2">
    <source>
        <dbReference type="Proteomes" id="UP000587367"/>
    </source>
</evidence>
<name>A0ABR6PYT0_9FLAO</name>
<organism evidence="1 2">
    <name type="scientific">Chryseobacterium sediminis</name>
    <dbReference type="NCBI Taxonomy" id="1679494"/>
    <lineage>
        <taxon>Bacteria</taxon>
        <taxon>Pseudomonadati</taxon>
        <taxon>Bacteroidota</taxon>
        <taxon>Flavobacteriia</taxon>
        <taxon>Flavobacteriales</taxon>
        <taxon>Weeksellaceae</taxon>
        <taxon>Chryseobacterium group</taxon>
        <taxon>Chryseobacterium</taxon>
    </lineage>
</organism>
<accession>A0ABR6PYT0</accession>
<evidence type="ECO:0000313" key="1">
    <source>
        <dbReference type="EMBL" id="MBB6330869.1"/>
    </source>
</evidence>
<dbReference type="Proteomes" id="UP000587367">
    <property type="component" value="Unassembled WGS sequence"/>
</dbReference>